<dbReference type="OrthoDB" id="8002936at2"/>
<proteinExistence type="predicted"/>
<evidence type="ECO:0000313" key="3">
    <source>
        <dbReference type="Proteomes" id="UP000078316"/>
    </source>
</evidence>
<dbReference type="Pfam" id="PF13665">
    <property type="entry name" value="Tox-PAAR-like"/>
    <property type="match status" value="1"/>
</dbReference>
<organism evidence="2 3">
    <name type="scientific">Methylobacterium platani</name>
    <dbReference type="NCBI Taxonomy" id="427683"/>
    <lineage>
        <taxon>Bacteria</taxon>
        <taxon>Pseudomonadati</taxon>
        <taxon>Pseudomonadota</taxon>
        <taxon>Alphaproteobacteria</taxon>
        <taxon>Hyphomicrobiales</taxon>
        <taxon>Methylobacteriaceae</taxon>
        <taxon>Methylobacterium</taxon>
    </lineage>
</organism>
<name>A0A179RZ10_9HYPH</name>
<sequence>MRGSLIRQCYGDEPGVGGGVRSGTRGAECEPKTWSSSVRAEGRPMVRHDDEWWMNHRNTYGRLTYVKDAKRYDTPEEKEVTPRMPGASGPPGETASDARPDAVRPGAHYAQLAVSMPGPVPVPMPVPPIPQGQGTAAADAVWRGIKGLKPADGEAFSDYMQRPLYNLGIKKRIESKSEVDSVRIARKK</sequence>
<evidence type="ECO:0000313" key="2">
    <source>
        <dbReference type="EMBL" id="OAS15881.1"/>
    </source>
</evidence>
<gene>
    <name evidence="2" type="ORF">A5481_29290</name>
</gene>
<dbReference type="STRING" id="427683.A5481_29290"/>
<evidence type="ECO:0000256" key="1">
    <source>
        <dbReference type="SAM" id="MobiDB-lite"/>
    </source>
</evidence>
<dbReference type="RefSeq" id="WP_064504468.1">
    <property type="nucleotide sequence ID" value="NZ_LWHQ01000077.1"/>
</dbReference>
<feature type="region of interest" description="Disordered" evidence="1">
    <location>
        <begin position="72"/>
        <end position="101"/>
    </location>
</feature>
<reference evidence="2 3" key="1">
    <citation type="submission" date="2016-04" db="EMBL/GenBank/DDBJ databases">
        <authorList>
            <person name="Evans L.H."/>
            <person name="Alamgir A."/>
            <person name="Owens N."/>
            <person name="Weber N.D."/>
            <person name="Virtaneva K."/>
            <person name="Barbian K."/>
            <person name="Babar A."/>
            <person name="Rosenke K."/>
        </authorList>
    </citation>
    <scope>NUCLEOTIDE SEQUENCE [LARGE SCALE GENOMIC DNA]</scope>
    <source>
        <strain evidence="2 3">PMB02</strain>
    </source>
</reference>
<feature type="region of interest" description="Disordered" evidence="1">
    <location>
        <begin position="15"/>
        <end position="42"/>
    </location>
</feature>
<dbReference type="EMBL" id="LWHQ01000077">
    <property type="protein sequence ID" value="OAS15881.1"/>
    <property type="molecule type" value="Genomic_DNA"/>
</dbReference>
<comment type="caution">
    <text evidence="2">The sequence shown here is derived from an EMBL/GenBank/DDBJ whole genome shotgun (WGS) entry which is preliminary data.</text>
</comment>
<protein>
    <submittedName>
        <fullName evidence="2">Uncharacterized protein</fullName>
    </submittedName>
</protein>
<dbReference type="AlphaFoldDB" id="A0A179RZ10"/>
<feature type="compositionally biased region" description="Basic and acidic residues" evidence="1">
    <location>
        <begin position="72"/>
        <end position="81"/>
    </location>
</feature>
<accession>A0A179RZ10</accession>
<dbReference type="Proteomes" id="UP000078316">
    <property type="component" value="Unassembled WGS sequence"/>
</dbReference>